<dbReference type="Proteomes" id="UP000008062">
    <property type="component" value="Chromosome 17"/>
</dbReference>
<name>F9XRK0_ZYMTI</name>
<feature type="compositionally biased region" description="Basic and acidic residues" evidence="1">
    <location>
        <begin position="107"/>
        <end position="126"/>
    </location>
</feature>
<organism evidence="2 3">
    <name type="scientific">Zymoseptoria tritici (strain CBS 115943 / IPO323)</name>
    <name type="common">Speckled leaf blotch fungus</name>
    <name type="synonym">Septoria tritici</name>
    <dbReference type="NCBI Taxonomy" id="336722"/>
    <lineage>
        <taxon>Eukaryota</taxon>
        <taxon>Fungi</taxon>
        <taxon>Dikarya</taxon>
        <taxon>Ascomycota</taxon>
        <taxon>Pezizomycotina</taxon>
        <taxon>Dothideomycetes</taxon>
        <taxon>Dothideomycetidae</taxon>
        <taxon>Mycosphaerellales</taxon>
        <taxon>Mycosphaerellaceae</taxon>
        <taxon>Zymoseptoria</taxon>
    </lineage>
</organism>
<dbReference type="GeneID" id="13399680"/>
<sequence length="269" mass="29915">MPDRNRKRDQDGDDSDTIMDVDHVFSLFRRDSDHWQHQRSRRPPIVDVRRRCRTFTAPSVPTLPVSLAQLHPANKLRITEGTVAPVFEPAAQINNDQIQQAVKSHKERSQARRAEREHAIRAERKKNLARIAKRKTECERKYEENRSREAAGNSDSQAAQFEGNADGFGSDSDNDSESDSDGDGDVAPNDAGPNDLDADTESIQTSRSNGVARHTVPEKRRQSSSVSPSMYSNKRQRRGSDADPTLLSGQVPNPGNHTPSLSIVGDGNE</sequence>
<feature type="compositionally biased region" description="Polar residues" evidence="1">
    <location>
        <begin position="247"/>
        <end position="261"/>
    </location>
</feature>
<reference evidence="2 3" key="1">
    <citation type="journal article" date="2011" name="PLoS Genet.">
        <title>Finished genome of the fungal wheat pathogen Mycosphaerella graminicola reveals dispensome structure, chromosome plasticity, and stealth pathogenesis.</title>
        <authorList>
            <person name="Goodwin S.B."/>
            <person name="Ben M'barek S."/>
            <person name="Dhillon B."/>
            <person name="Wittenberg A.H.J."/>
            <person name="Crane C.F."/>
            <person name="Hane J.K."/>
            <person name="Foster A.J."/>
            <person name="Van der Lee T.A.J."/>
            <person name="Grimwood J."/>
            <person name="Aerts A."/>
            <person name="Antoniw J."/>
            <person name="Bailey A."/>
            <person name="Bluhm B."/>
            <person name="Bowler J."/>
            <person name="Bristow J."/>
            <person name="van der Burgt A."/>
            <person name="Canto-Canche B."/>
            <person name="Churchill A.C.L."/>
            <person name="Conde-Ferraez L."/>
            <person name="Cools H.J."/>
            <person name="Coutinho P.M."/>
            <person name="Csukai M."/>
            <person name="Dehal P."/>
            <person name="De Wit P."/>
            <person name="Donzelli B."/>
            <person name="van de Geest H.C."/>
            <person name="van Ham R.C.H.J."/>
            <person name="Hammond-Kosack K.E."/>
            <person name="Henrissat B."/>
            <person name="Kilian A."/>
            <person name="Kobayashi A.K."/>
            <person name="Koopmann E."/>
            <person name="Kourmpetis Y."/>
            <person name="Kuzniar A."/>
            <person name="Lindquist E."/>
            <person name="Lombard V."/>
            <person name="Maliepaard C."/>
            <person name="Martins N."/>
            <person name="Mehrabi R."/>
            <person name="Nap J.P.H."/>
            <person name="Ponomarenko A."/>
            <person name="Rudd J.J."/>
            <person name="Salamov A."/>
            <person name="Schmutz J."/>
            <person name="Schouten H.J."/>
            <person name="Shapiro H."/>
            <person name="Stergiopoulos I."/>
            <person name="Torriani S.F.F."/>
            <person name="Tu H."/>
            <person name="de Vries R.P."/>
            <person name="Waalwijk C."/>
            <person name="Ware S.B."/>
            <person name="Wiebenga A."/>
            <person name="Zwiers L.-H."/>
            <person name="Oliver R.P."/>
            <person name="Grigoriev I.V."/>
            <person name="Kema G.H.J."/>
        </authorList>
    </citation>
    <scope>NUCLEOTIDE SEQUENCE [LARGE SCALE GENOMIC DNA]</scope>
    <source>
        <strain evidence="3">CBS 115943 / IPO323</strain>
    </source>
</reference>
<keyword evidence="3" id="KW-1185">Reference proteome</keyword>
<dbReference type="InParanoid" id="F9XRK0"/>
<dbReference type="AlphaFoldDB" id="F9XRK0"/>
<feature type="compositionally biased region" description="Polar residues" evidence="1">
    <location>
        <begin position="223"/>
        <end position="233"/>
    </location>
</feature>
<gene>
    <name evidence="2" type="ORF">MYCGRDRAFT_97846</name>
</gene>
<protein>
    <submittedName>
        <fullName evidence="2">Uncharacterized protein</fullName>
    </submittedName>
</protein>
<evidence type="ECO:0000313" key="3">
    <source>
        <dbReference type="Proteomes" id="UP000008062"/>
    </source>
</evidence>
<dbReference type="HOGENOM" id="CLU_1035152_0_0_1"/>
<dbReference type="EMBL" id="CM001212">
    <property type="protein sequence ID" value="EGP82148.1"/>
    <property type="molecule type" value="Genomic_DNA"/>
</dbReference>
<proteinExistence type="predicted"/>
<accession>F9XRK0</accession>
<feature type="compositionally biased region" description="Acidic residues" evidence="1">
    <location>
        <begin position="172"/>
        <end position="184"/>
    </location>
</feature>
<feature type="region of interest" description="Disordered" evidence="1">
    <location>
        <begin position="101"/>
        <end position="269"/>
    </location>
</feature>
<evidence type="ECO:0000313" key="2">
    <source>
        <dbReference type="EMBL" id="EGP82148.1"/>
    </source>
</evidence>
<dbReference type="KEGG" id="ztr:MYCGRDRAFT_97846"/>
<feature type="compositionally biased region" description="Basic and acidic residues" evidence="1">
    <location>
        <begin position="134"/>
        <end position="149"/>
    </location>
</feature>
<dbReference type="RefSeq" id="XP_003847172.1">
    <property type="nucleotide sequence ID" value="XM_003847124.1"/>
</dbReference>
<evidence type="ECO:0000256" key="1">
    <source>
        <dbReference type="SAM" id="MobiDB-lite"/>
    </source>
</evidence>